<dbReference type="Pfam" id="PF01848">
    <property type="entry name" value="HOK_GEF"/>
    <property type="match status" value="1"/>
</dbReference>
<keyword evidence="4" id="KW-0997">Cell inner membrane</keyword>
<dbReference type="EMBL" id="CP024638">
    <property type="protein sequence ID" value="QGR09454.1"/>
    <property type="molecule type" value="Genomic_DNA"/>
</dbReference>
<evidence type="ECO:0000256" key="8">
    <source>
        <dbReference type="ARBA" id="ARBA00023136"/>
    </source>
</evidence>
<evidence type="ECO:0000256" key="2">
    <source>
        <dbReference type="ARBA" id="ARBA00008629"/>
    </source>
</evidence>
<evidence type="ECO:0000256" key="3">
    <source>
        <dbReference type="ARBA" id="ARBA00022475"/>
    </source>
</evidence>
<keyword evidence="6" id="KW-0812">Transmembrane</keyword>
<evidence type="ECO:0000313" key="10">
    <source>
        <dbReference type="Proteomes" id="UP000424872"/>
    </source>
</evidence>
<dbReference type="InterPro" id="IPR000021">
    <property type="entry name" value="Hok/gef_toxin"/>
</dbReference>
<organism evidence="9 10">
    <name type="scientific">Pantoea phytobeneficialis</name>
    <dbReference type="NCBI Taxonomy" id="2052056"/>
    <lineage>
        <taxon>Bacteria</taxon>
        <taxon>Pseudomonadati</taxon>
        <taxon>Pseudomonadota</taxon>
        <taxon>Gammaproteobacteria</taxon>
        <taxon>Enterobacterales</taxon>
        <taxon>Erwiniaceae</taxon>
        <taxon>Pantoea</taxon>
    </lineage>
</organism>
<protein>
    <submittedName>
        <fullName evidence="9">Protein hokC</fullName>
    </submittedName>
</protein>
<evidence type="ECO:0000256" key="6">
    <source>
        <dbReference type="ARBA" id="ARBA00022692"/>
    </source>
</evidence>
<sequence>MKQLMTRKVFIIVVLIILVTQKNLCEIRLRTGVAEVAVSMACSTLK</sequence>
<keyword evidence="9" id="KW-0614">Plasmid</keyword>
<geneLocation type="plasmid" evidence="10">
    <name>pmsr2b</name>
</geneLocation>
<gene>
    <name evidence="9" type="ORF">CTZ24_23560</name>
</gene>
<keyword evidence="8" id="KW-0472">Membrane</keyword>
<dbReference type="GO" id="GO:0005886">
    <property type="term" value="C:plasma membrane"/>
    <property type="evidence" value="ECO:0007669"/>
    <property type="project" value="UniProtKB-SubCell"/>
</dbReference>
<reference evidence="10" key="1">
    <citation type="submission" date="2017-11" db="EMBL/GenBank/DDBJ databases">
        <title>Genome sequence of Pantoea sp. MSR2.</title>
        <authorList>
            <person name="Nascimento F.X."/>
        </authorList>
    </citation>
    <scope>NUCLEOTIDE SEQUENCE [LARGE SCALE GENOMIC DNA]</scope>
    <source>
        <strain evidence="10">MSR2</strain>
        <plasmid evidence="10">pmsr2b</plasmid>
    </source>
</reference>
<evidence type="ECO:0000256" key="1">
    <source>
        <dbReference type="ARBA" id="ARBA00004377"/>
    </source>
</evidence>
<proteinExistence type="inferred from homology"/>
<keyword evidence="5" id="KW-1277">Toxin-antitoxin system</keyword>
<evidence type="ECO:0000256" key="7">
    <source>
        <dbReference type="ARBA" id="ARBA00022989"/>
    </source>
</evidence>
<dbReference type="KEGG" id="ppho:CTZ24_23560"/>
<accession>A0AAP9HAD2</accession>
<evidence type="ECO:0000313" key="9">
    <source>
        <dbReference type="EMBL" id="QGR09454.1"/>
    </source>
</evidence>
<keyword evidence="3" id="KW-1003">Cell membrane</keyword>
<name>A0AAP9HAD2_9GAMM</name>
<dbReference type="Proteomes" id="UP000424872">
    <property type="component" value="Plasmid pMSR2B"/>
</dbReference>
<evidence type="ECO:0000256" key="4">
    <source>
        <dbReference type="ARBA" id="ARBA00022519"/>
    </source>
</evidence>
<keyword evidence="7" id="KW-1133">Transmembrane helix</keyword>
<dbReference type="AlphaFoldDB" id="A0AAP9HAD2"/>
<comment type="subcellular location">
    <subcellularLocation>
        <location evidence="1">Cell inner membrane</location>
        <topology evidence="1">Single-pass membrane protein</topology>
    </subcellularLocation>
</comment>
<dbReference type="RefSeq" id="WP_208726839.1">
    <property type="nucleotide sequence ID" value="NZ_JAUOOM010000011.1"/>
</dbReference>
<evidence type="ECO:0000256" key="5">
    <source>
        <dbReference type="ARBA" id="ARBA00022649"/>
    </source>
</evidence>
<comment type="similarity">
    <text evidence="2">Belongs to the Hok/Gef family.</text>
</comment>